<evidence type="ECO:0000313" key="3">
    <source>
        <dbReference type="EMBL" id="CAL1528672.1"/>
    </source>
</evidence>
<evidence type="ECO:0000313" key="4">
    <source>
        <dbReference type="Proteomes" id="UP001497497"/>
    </source>
</evidence>
<dbReference type="InterPro" id="IPR052446">
    <property type="entry name" value="B-cell_PI3K-Signaling_Adptrs"/>
</dbReference>
<feature type="compositionally biased region" description="Basic and acidic residues" evidence="1">
    <location>
        <begin position="738"/>
        <end position="750"/>
    </location>
</feature>
<feature type="region of interest" description="Disordered" evidence="1">
    <location>
        <begin position="532"/>
        <end position="559"/>
    </location>
</feature>
<dbReference type="Proteomes" id="UP001497497">
    <property type="component" value="Unassembled WGS sequence"/>
</dbReference>
<feature type="region of interest" description="Disordered" evidence="1">
    <location>
        <begin position="668"/>
        <end position="788"/>
    </location>
</feature>
<feature type="compositionally biased region" description="Low complexity" evidence="1">
    <location>
        <begin position="680"/>
        <end position="693"/>
    </location>
</feature>
<dbReference type="Pfam" id="PF14545">
    <property type="entry name" value="DBB"/>
    <property type="match status" value="1"/>
</dbReference>
<comment type="caution">
    <text evidence="3">The sequence shown here is derived from an EMBL/GenBank/DDBJ whole genome shotgun (WGS) entry which is preliminary data.</text>
</comment>
<gene>
    <name evidence="3" type="ORF">GSLYS_00002842001</name>
</gene>
<dbReference type="PANTHER" id="PTHR16267">
    <property type="entry name" value="BANK1/PIK3AP1 FAMILY MEMBER"/>
    <property type="match status" value="1"/>
</dbReference>
<dbReference type="GO" id="GO:0005104">
    <property type="term" value="F:fibroblast growth factor receptor binding"/>
    <property type="evidence" value="ECO:0007669"/>
    <property type="project" value="TreeGrafter"/>
</dbReference>
<dbReference type="InterPro" id="IPR017893">
    <property type="entry name" value="DBB_domain"/>
</dbReference>
<proteinExistence type="predicted"/>
<protein>
    <recommendedName>
        <fullName evidence="2">DBB domain-containing protein</fullName>
    </recommendedName>
</protein>
<organism evidence="3 4">
    <name type="scientific">Lymnaea stagnalis</name>
    <name type="common">Great pond snail</name>
    <name type="synonym">Helix stagnalis</name>
    <dbReference type="NCBI Taxonomy" id="6523"/>
    <lineage>
        <taxon>Eukaryota</taxon>
        <taxon>Metazoa</taxon>
        <taxon>Spiralia</taxon>
        <taxon>Lophotrochozoa</taxon>
        <taxon>Mollusca</taxon>
        <taxon>Gastropoda</taxon>
        <taxon>Heterobranchia</taxon>
        <taxon>Euthyneura</taxon>
        <taxon>Panpulmonata</taxon>
        <taxon>Hygrophila</taxon>
        <taxon>Lymnaeoidea</taxon>
        <taxon>Lymnaeidae</taxon>
        <taxon>Lymnaea</taxon>
    </lineage>
</organism>
<keyword evidence="4" id="KW-1185">Reference proteome</keyword>
<name>A0AAV2H4T1_LYMST</name>
<dbReference type="EMBL" id="CAXITT010000036">
    <property type="protein sequence ID" value="CAL1528672.1"/>
    <property type="molecule type" value="Genomic_DNA"/>
</dbReference>
<sequence length="788" mass="86599">MLNATTPSTMDQHSFPVAMAALDDYILILHSPDALQWSNFLSTRLATPQYGITSISKDLQTLTTAAFPSSAAHSNYNSAGKPNAESGKDADNRDSGRCSRNAITENSSISDCISNCKAGVVFISPDVFEADGPFPVDVTSLNPKSSVFLLLGVEIEETRAYFRDKSDFVFKCSMCVIDGSDKSICDAMLSIIQAFENQTGCDEDGDEKDIYLIPPSPKQRNGIVKVFPRELSEEDREVFILLERPAEDDVVVVLDADIEQEIPLNTVSDRLYSFQVPDDISGPVKFRIECKANCFGEETVMVYTKIGQLGALLTHLTDPLTLLTSALNLRPDDIGGLDTTLAFKLQQLAPASTFKLMFPCEDALNSTTPDETSKMKYPSLLHFAADLNLRAFCSELLHYPGMLGAACTENVDGLFPCQIAARKGYTNLEQDLIHFVEQHKGMCDESLYVPPEPILPVPATKPKHHSTRSPGYYNQPAVAVTSDYVPMANLNIFKRTLLDQQSMKSDSELMSPQSDYSDSVFGSSNSYTNISDLDVRSPALPSDSSQHAHETQVPTETGSPVLGKACKVLGVRQEDIVASSQTLSGNALKNLQDWSASAPGRIPIEHFGPVSSQTAAFDYKQDSPRRTSVSSNCDDPNYYISHNSDTKNRAAVKNKILSFFGKVRMKKSFSEDDGSTPTLKKSNSNRSTKSSRSATESVSGGSRKKKMISGDSPERDSGSYSDEEKPSPQTTKKSKARVFKERDRPMERTLSKRAQNALSEKVDNAPNLPKTDRRKGHFKSFIETDSKF</sequence>
<reference evidence="3 4" key="1">
    <citation type="submission" date="2024-04" db="EMBL/GenBank/DDBJ databases">
        <authorList>
            <consortium name="Genoscope - CEA"/>
            <person name="William W."/>
        </authorList>
    </citation>
    <scope>NUCLEOTIDE SEQUENCE [LARGE SCALE GENOMIC DNA]</scope>
</reference>
<dbReference type="GO" id="GO:0005068">
    <property type="term" value="F:transmembrane receptor protein tyrosine kinase adaptor activity"/>
    <property type="evidence" value="ECO:0007669"/>
    <property type="project" value="TreeGrafter"/>
</dbReference>
<evidence type="ECO:0000259" key="2">
    <source>
        <dbReference type="PROSITE" id="PS51376"/>
    </source>
</evidence>
<dbReference type="GO" id="GO:0005829">
    <property type="term" value="C:cytosol"/>
    <property type="evidence" value="ECO:0007669"/>
    <property type="project" value="TreeGrafter"/>
</dbReference>
<evidence type="ECO:0000256" key="1">
    <source>
        <dbReference type="SAM" id="MobiDB-lite"/>
    </source>
</evidence>
<feature type="compositionally biased region" description="Basic and acidic residues" evidence="1">
    <location>
        <begin position="86"/>
        <end position="97"/>
    </location>
</feature>
<feature type="compositionally biased region" description="Basic and acidic residues" evidence="1">
    <location>
        <begin position="712"/>
        <end position="726"/>
    </location>
</feature>
<feature type="domain" description="DBB" evidence="2">
    <location>
        <begin position="226"/>
        <end position="357"/>
    </location>
</feature>
<dbReference type="SMART" id="SM01282">
    <property type="entry name" value="DBB"/>
    <property type="match status" value="1"/>
</dbReference>
<dbReference type="PANTHER" id="PTHR16267:SF11">
    <property type="entry name" value="STUMPS, ISOFORM E"/>
    <property type="match status" value="1"/>
</dbReference>
<feature type="region of interest" description="Disordered" evidence="1">
    <location>
        <begin position="72"/>
        <end position="99"/>
    </location>
</feature>
<dbReference type="AlphaFoldDB" id="A0AAV2H4T1"/>
<dbReference type="PROSITE" id="PS51376">
    <property type="entry name" value="DBB"/>
    <property type="match status" value="1"/>
</dbReference>
<accession>A0AAV2H4T1</accession>
<feature type="region of interest" description="Disordered" evidence="1">
    <location>
        <begin position="620"/>
        <end position="643"/>
    </location>
</feature>